<dbReference type="SMART" id="SM00320">
    <property type="entry name" value="WD40"/>
    <property type="match status" value="7"/>
</dbReference>
<evidence type="ECO:0000256" key="1">
    <source>
        <dbReference type="ARBA" id="ARBA00007625"/>
    </source>
</evidence>
<dbReference type="EnsemblMetazoa" id="CapteT20314">
    <property type="protein sequence ID" value="CapteP20314"/>
    <property type="gene ID" value="CapteG20314"/>
</dbReference>
<dbReference type="PROSITE" id="PS00678">
    <property type="entry name" value="WD_REPEATS_1"/>
    <property type="match status" value="1"/>
</dbReference>
<reference evidence="6 8" key="2">
    <citation type="journal article" date="2013" name="Nature">
        <title>Insights into bilaterian evolution from three spiralian genomes.</title>
        <authorList>
            <person name="Simakov O."/>
            <person name="Marletaz F."/>
            <person name="Cho S.J."/>
            <person name="Edsinger-Gonzales E."/>
            <person name="Havlak P."/>
            <person name="Hellsten U."/>
            <person name="Kuo D.H."/>
            <person name="Larsson T."/>
            <person name="Lv J."/>
            <person name="Arendt D."/>
            <person name="Savage R."/>
            <person name="Osoegawa K."/>
            <person name="de Jong P."/>
            <person name="Grimwood J."/>
            <person name="Chapman J.A."/>
            <person name="Shapiro H."/>
            <person name="Aerts A."/>
            <person name="Otillar R.P."/>
            <person name="Terry A.Y."/>
            <person name="Boore J.L."/>
            <person name="Grigoriev I.V."/>
            <person name="Lindberg D.R."/>
            <person name="Seaver E.C."/>
            <person name="Weisblat D.A."/>
            <person name="Putnam N.H."/>
            <person name="Rokhsar D.S."/>
        </authorList>
    </citation>
    <scope>NUCLEOTIDE SEQUENCE</scope>
    <source>
        <strain evidence="6 8">I ESC-2004</strain>
    </source>
</reference>
<protein>
    <submittedName>
        <fullName evidence="6 7">Uncharacterized protein</fullName>
    </submittedName>
</protein>
<keyword evidence="8" id="KW-1185">Reference proteome</keyword>
<dbReference type="EMBL" id="KB291945">
    <property type="protein sequence ID" value="ELU18406.1"/>
    <property type="molecule type" value="Genomic_DNA"/>
</dbReference>
<sequence length="367" mass="40783">MAANSIKVPAAISFDSIVEDICCHPSRDVIAAGSIDGDVTIHSYSTEEQNHLLMTLPHHKKACRAVRFSPGGNLLLSASKDKSISVVDVDQGKVIKSIPKAHGAALYCLEMANEDIVATGDDDGYLKLWDLRQKPKAVMELKENEEFISDIHLEFKRKMLLMTSGDGTLTAVDIRKHKMKMQSELFESELLSLTPVKGSKKIACGSGDGAINFFNWGEWGNMSDRFPGHPVSIDCMVTVTDDIICTGSMDGFIRAVHVLPNRFVGVIGEHDEFPVENLSLSHCRQFVTSCSHDQTIKFWDVSDLDQVEIDTSKKAKKSSRNTAVQRDDFFAGLEDDKEEDEDEEEEEEEEEESEESSSSDEAESNKR</sequence>
<dbReference type="Gene3D" id="2.130.10.10">
    <property type="entry name" value="YVTN repeat-like/Quinoprotein amine dehydrogenase"/>
    <property type="match status" value="2"/>
</dbReference>
<dbReference type="InterPro" id="IPR050505">
    <property type="entry name" value="WDR55/POC1"/>
</dbReference>
<dbReference type="InterPro" id="IPR036322">
    <property type="entry name" value="WD40_repeat_dom_sf"/>
</dbReference>
<accession>R7VLL6</accession>
<dbReference type="STRING" id="283909.R7VLL6"/>
<dbReference type="AlphaFoldDB" id="R7VLL6"/>
<dbReference type="PANTHER" id="PTHR44019">
    <property type="entry name" value="WD REPEAT-CONTAINING PROTEIN 55"/>
    <property type="match status" value="1"/>
</dbReference>
<evidence type="ECO:0000256" key="3">
    <source>
        <dbReference type="ARBA" id="ARBA00022737"/>
    </source>
</evidence>
<dbReference type="Pfam" id="PF24796">
    <property type="entry name" value="WDR55"/>
    <property type="match status" value="1"/>
</dbReference>
<organism evidence="6">
    <name type="scientific">Capitella teleta</name>
    <name type="common">Polychaete worm</name>
    <dbReference type="NCBI Taxonomy" id="283909"/>
    <lineage>
        <taxon>Eukaryota</taxon>
        <taxon>Metazoa</taxon>
        <taxon>Spiralia</taxon>
        <taxon>Lophotrochozoa</taxon>
        <taxon>Annelida</taxon>
        <taxon>Polychaeta</taxon>
        <taxon>Sedentaria</taxon>
        <taxon>Scolecida</taxon>
        <taxon>Capitellidae</taxon>
        <taxon>Capitella</taxon>
    </lineage>
</organism>
<dbReference type="Proteomes" id="UP000014760">
    <property type="component" value="Unassembled WGS sequence"/>
</dbReference>
<evidence type="ECO:0000256" key="4">
    <source>
        <dbReference type="PROSITE-ProRule" id="PRU00221"/>
    </source>
</evidence>
<name>R7VLL6_CAPTE</name>
<dbReference type="InterPro" id="IPR001680">
    <property type="entry name" value="WD40_rpt"/>
</dbReference>
<dbReference type="InterPro" id="IPR019775">
    <property type="entry name" value="WD40_repeat_CS"/>
</dbReference>
<keyword evidence="2 4" id="KW-0853">WD repeat</keyword>
<reference evidence="7" key="3">
    <citation type="submission" date="2015-06" db="UniProtKB">
        <authorList>
            <consortium name="EnsemblMetazoa"/>
        </authorList>
    </citation>
    <scope>IDENTIFICATION</scope>
</reference>
<dbReference type="HOGENOM" id="CLU_035848_0_0_1"/>
<dbReference type="SUPFAM" id="SSF50978">
    <property type="entry name" value="WD40 repeat-like"/>
    <property type="match status" value="1"/>
</dbReference>
<dbReference type="FunCoup" id="R7VLL6">
    <property type="interactions" value="697"/>
</dbReference>
<feature type="repeat" description="WD" evidence="4">
    <location>
        <begin position="99"/>
        <end position="139"/>
    </location>
</feature>
<reference evidence="8" key="1">
    <citation type="submission" date="2012-12" db="EMBL/GenBank/DDBJ databases">
        <authorList>
            <person name="Hellsten U."/>
            <person name="Grimwood J."/>
            <person name="Chapman J.A."/>
            <person name="Shapiro H."/>
            <person name="Aerts A."/>
            <person name="Otillar R.P."/>
            <person name="Terry A.Y."/>
            <person name="Boore J.L."/>
            <person name="Simakov O."/>
            <person name="Marletaz F."/>
            <person name="Cho S.-J."/>
            <person name="Edsinger-Gonzales E."/>
            <person name="Havlak P."/>
            <person name="Kuo D.-H."/>
            <person name="Larsson T."/>
            <person name="Lv J."/>
            <person name="Arendt D."/>
            <person name="Savage R."/>
            <person name="Osoegawa K."/>
            <person name="de Jong P."/>
            <person name="Lindberg D.R."/>
            <person name="Seaver E.C."/>
            <person name="Weisblat D.A."/>
            <person name="Putnam N.H."/>
            <person name="Grigoriev I.V."/>
            <person name="Rokhsar D.S."/>
        </authorList>
    </citation>
    <scope>NUCLEOTIDE SEQUENCE</scope>
    <source>
        <strain evidence="8">I ESC-2004</strain>
    </source>
</reference>
<feature type="compositionally biased region" description="Acidic residues" evidence="5">
    <location>
        <begin position="333"/>
        <end position="367"/>
    </location>
</feature>
<dbReference type="InterPro" id="IPR015943">
    <property type="entry name" value="WD40/YVTN_repeat-like_dom_sf"/>
</dbReference>
<gene>
    <name evidence="6" type="ORF">CAPTEDRAFT_20314</name>
</gene>
<feature type="repeat" description="WD" evidence="4">
    <location>
        <begin position="56"/>
        <end position="97"/>
    </location>
</feature>
<comment type="similarity">
    <text evidence="1">Belongs to the WD repeat WDR55 family.</text>
</comment>
<evidence type="ECO:0000313" key="7">
    <source>
        <dbReference type="EnsemblMetazoa" id="CapteP20314"/>
    </source>
</evidence>
<feature type="region of interest" description="Disordered" evidence="5">
    <location>
        <begin position="311"/>
        <end position="367"/>
    </location>
</feature>
<evidence type="ECO:0000256" key="2">
    <source>
        <dbReference type="ARBA" id="ARBA00022574"/>
    </source>
</evidence>
<dbReference type="PROSITE" id="PS50082">
    <property type="entry name" value="WD_REPEATS_2"/>
    <property type="match status" value="2"/>
</dbReference>
<dbReference type="EMBL" id="AMQN01003809">
    <property type="status" value="NOT_ANNOTATED_CDS"/>
    <property type="molecule type" value="Genomic_DNA"/>
</dbReference>
<evidence type="ECO:0000313" key="6">
    <source>
        <dbReference type="EMBL" id="ELU18406.1"/>
    </source>
</evidence>
<dbReference type="PANTHER" id="PTHR44019:SF20">
    <property type="entry name" value="WD REPEAT-CONTAINING PROTEIN 55"/>
    <property type="match status" value="1"/>
</dbReference>
<evidence type="ECO:0000313" key="8">
    <source>
        <dbReference type="Proteomes" id="UP000014760"/>
    </source>
</evidence>
<keyword evidence="3" id="KW-0677">Repeat</keyword>
<dbReference type="OMA" id="QAIHPTE"/>
<dbReference type="OrthoDB" id="2288928at2759"/>
<evidence type="ECO:0000256" key="5">
    <source>
        <dbReference type="SAM" id="MobiDB-lite"/>
    </source>
</evidence>
<proteinExistence type="inferred from homology"/>